<dbReference type="OrthoDB" id="9788721at2"/>
<dbReference type="Gene3D" id="2.60.120.230">
    <property type="match status" value="1"/>
</dbReference>
<dbReference type="RefSeq" id="WP_015245394.1">
    <property type="nucleotide sequence ID" value="NC_019892.1"/>
</dbReference>
<evidence type="ECO:0000313" key="3">
    <source>
        <dbReference type="EMBL" id="AGA26227.1"/>
    </source>
</evidence>
<dbReference type="InterPro" id="IPR036939">
    <property type="entry name" value="Cu2_ascorb_mOase_N_sf"/>
</dbReference>
<evidence type="ECO:0000256" key="1">
    <source>
        <dbReference type="ARBA" id="ARBA00023157"/>
    </source>
</evidence>
<name>L0DAF2_SINAD</name>
<keyword evidence="1" id="KW-1015">Disulfide bond</keyword>
<dbReference type="InterPro" id="IPR014784">
    <property type="entry name" value="Cu2_ascorb_mOase-like_C"/>
</dbReference>
<dbReference type="PROSITE" id="PS51352">
    <property type="entry name" value="THIOREDOXIN_2"/>
    <property type="match status" value="1"/>
</dbReference>
<dbReference type="InterPro" id="IPR008977">
    <property type="entry name" value="PHM/PNGase_F_dom_sf"/>
</dbReference>
<dbReference type="STRING" id="886293.Sinac_1863"/>
<dbReference type="PANTHER" id="PTHR43640">
    <property type="entry name" value="OS07G0260300 PROTEIN"/>
    <property type="match status" value="1"/>
</dbReference>
<dbReference type="KEGG" id="saci:Sinac_1863"/>
<feature type="domain" description="Thioredoxin" evidence="2">
    <location>
        <begin position="25"/>
        <end position="176"/>
    </location>
</feature>
<organism evidence="3 4">
    <name type="scientific">Singulisphaera acidiphila (strain ATCC BAA-1392 / DSM 18658 / VKM B-2454 / MOB10)</name>
    <dbReference type="NCBI Taxonomy" id="886293"/>
    <lineage>
        <taxon>Bacteria</taxon>
        <taxon>Pseudomonadati</taxon>
        <taxon>Planctomycetota</taxon>
        <taxon>Planctomycetia</taxon>
        <taxon>Isosphaerales</taxon>
        <taxon>Isosphaeraceae</taxon>
        <taxon>Singulisphaera</taxon>
    </lineage>
</organism>
<gene>
    <name evidence="3" type="ordered locus">Sinac_1863</name>
</gene>
<keyword evidence="4" id="KW-1185">Reference proteome</keyword>
<dbReference type="InterPro" id="IPR036249">
    <property type="entry name" value="Thioredoxin-like_sf"/>
</dbReference>
<dbReference type="InterPro" id="IPR013766">
    <property type="entry name" value="Thioredoxin_domain"/>
</dbReference>
<dbReference type="EMBL" id="CP003364">
    <property type="protein sequence ID" value="AGA26227.1"/>
    <property type="molecule type" value="Genomic_DNA"/>
</dbReference>
<protein>
    <submittedName>
        <fullName evidence="3">Peroxiredoxin</fullName>
    </submittedName>
</protein>
<dbReference type="GO" id="GO:0016209">
    <property type="term" value="F:antioxidant activity"/>
    <property type="evidence" value="ECO:0007669"/>
    <property type="project" value="InterPro"/>
</dbReference>
<dbReference type="Proteomes" id="UP000010798">
    <property type="component" value="Chromosome"/>
</dbReference>
<dbReference type="InterPro" id="IPR000866">
    <property type="entry name" value="AhpC/TSA"/>
</dbReference>
<dbReference type="PANTHER" id="PTHR43640:SF1">
    <property type="entry name" value="THIOREDOXIN-DEPENDENT PEROXIREDOXIN"/>
    <property type="match status" value="1"/>
</dbReference>
<proteinExistence type="predicted"/>
<evidence type="ECO:0000313" key="4">
    <source>
        <dbReference type="Proteomes" id="UP000010798"/>
    </source>
</evidence>
<evidence type="ECO:0000259" key="2">
    <source>
        <dbReference type="PROSITE" id="PS51352"/>
    </source>
</evidence>
<dbReference type="GO" id="GO:0005507">
    <property type="term" value="F:copper ion binding"/>
    <property type="evidence" value="ECO:0007669"/>
    <property type="project" value="InterPro"/>
</dbReference>
<dbReference type="eggNOG" id="COG1225">
    <property type="taxonomic scope" value="Bacteria"/>
</dbReference>
<reference evidence="3 4" key="1">
    <citation type="submission" date="2012-02" db="EMBL/GenBank/DDBJ databases">
        <title>Complete sequence of chromosome of Singulisphaera acidiphila DSM 18658.</title>
        <authorList>
            <consortium name="US DOE Joint Genome Institute (JGI-PGF)"/>
            <person name="Lucas S."/>
            <person name="Copeland A."/>
            <person name="Lapidus A."/>
            <person name="Glavina del Rio T."/>
            <person name="Dalin E."/>
            <person name="Tice H."/>
            <person name="Bruce D."/>
            <person name="Goodwin L."/>
            <person name="Pitluck S."/>
            <person name="Peters L."/>
            <person name="Ovchinnikova G."/>
            <person name="Chertkov O."/>
            <person name="Kyrpides N."/>
            <person name="Mavromatis K."/>
            <person name="Ivanova N."/>
            <person name="Brettin T."/>
            <person name="Detter J.C."/>
            <person name="Han C."/>
            <person name="Larimer F."/>
            <person name="Land M."/>
            <person name="Hauser L."/>
            <person name="Markowitz V."/>
            <person name="Cheng J.-F."/>
            <person name="Hugenholtz P."/>
            <person name="Woyke T."/>
            <person name="Wu D."/>
            <person name="Tindall B."/>
            <person name="Pomrenke H."/>
            <person name="Brambilla E."/>
            <person name="Klenk H.-P."/>
            <person name="Eisen J.A."/>
        </authorList>
    </citation>
    <scope>NUCLEOTIDE SEQUENCE [LARGE SCALE GENOMIC DNA]</scope>
    <source>
        <strain evidence="4">ATCC BAA-1392 / DSM 18658 / VKM B-2454 / MOB10</strain>
    </source>
</reference>
<dbReference type="HOGENOM" id="CLU_020308_0_0_0"/>
<dbReference type="Gene3D" id="3.40.30.10">
    <property type="entry name" value="Glutaredoxin"/>
    <property type="match status" value="1"/>
</dbReference>
<dbReference type="SUPFAM" id="SSF49742">
    <property type="entry name" value="PHM/PNGase F"/>
    <property type="match status" value="2"/>
</dbReference>
<dbReference type="Gene3D" id="2.60.120.310">
    <property type="entry name" value="Copper type II, ascorbate-dependent monooxygenase, N-terminal domain"/>
    <property type="match status" value="1"/>
</dbReference>
<dbReference type="InterPro" id="IPR047262">
    <property type="entry name" value="PRX-like1"/>
</dbReference>
<sequence length="647" mass="71779">MPTLFLLTLAALAGGIVDPPGPAKPPVGSSVADFALDDEKGGVRHLSDWSSRRLVCVVFLRAKCPVAELYATPLADLADRFEPRGVTFLGVSTDSHDDPADLARFVAEHEVKFPLLRDRGEVVAQLGATRTPEVVVLDDQRRIRYRGRIDDRYAVGSRRDEARSHDLVAALEDLLEGREVRRPETKAVGCPIDRPTPARKEAEVTYSRDVAPLLDRRCVSCHRPGQIGPFSLTTYRGAASRAGAIVEAVESDRMPPWHADPRYGKFANDIRLTDREKKVLIGWAEGGCAEGDSADAPKMAAEHLTGWRIPEPDLVVSMPESFTVPAQGVVEYQRFEVDPGFREDRWIRGMEIRPGNRKVVHHCNVFLRAPGSRGEAHSPGELGSYCLATSTPGSPPVVLPTGMAKRIPAGWRLVFVIHYAPVGTVQVDRTSIGLLFADRASVRKEVATNLMFDLDLRIPPHEANHRVEQTRRFESDVLLLAMFPHMHLRGKSFRYQAIFPDGRLETLLDVPRYDFNWQNRYELAEPKRLPAGTTLQCIAHYDNSADNPANPDPNATVLAGQQSWEEMFNGYYDIALAAQDLTRPPTRVEVLTQAATRSSVPVSLLACAAWAFMMRRRRNRAKLPSAIPGRAPAETMDTVFEEGERGA</sequence>
<accession>L0DAF2</accession>
<dbReference type="AlphaFoldDB" id="L0DAF2"/>
<dbReference type="Pfam" id="PF00578">
    <property type="entry name" value="AhpC-TSA"/>
    <property type="match status" value="1"/>
</dbReference>
<dbReference type="GO" id="GO:0016715">
    <property type="term" value="F:oxidoreductase activity, acting on paired donors, with incorporation or reduction of molecular oxygen, reduced ascorbate as one donor, and incorporation of one atom of oxygen"/>
    <property type="evidence" value="ECO:0007669"/>
    <property type="project" value="InterPro"/>
</dbReference>
<dbReference type="SUPFAM" id="SSF52833">
    <property type="entry name" value="Thioredoxin-like"/>
    <property type="match status" value="1"/>
</dbReference>